<feature type="region of interest" description="Disordered" evidence="1">
    <location>
        <begin position="179"/>
        <end position="204"/>
    </location>
</feature>
<accession>A0A1V8TTS1</accession>
<organism evidence="2 3">
    <name type="scientific">Cryoendolithus antarcticus</name>
    <dbReference type="NCBI Taxonomy" id="1507870"/>
    <lineage>
        <taxon>Eukaryota</taxon>
        <taxon>Fungi</taxon>
        <taxon>Dikarya</taxon>
        <taxon>Ascomycota</taxon>
        <taxon>Pezizomycotina</taxon>
        <taxon>Dothideomycetes</taxon>
        <taxon>Dothideomycetidae</taxon>
        <taxon>Cladosporiales</taxon>
        <taxon>Cladosporiaceae</taxon>
        <taxon>Cryoendolithus</taxon>
    </lineage>
</organism>
<sequence>MGDDSPVFHPNNPRTRIRGPPLWERISGALWPLSSCCRSHVHLHGSGDGEAPNERARTTLPPPKAKIVLPDNARPHRLLWWLAGGNVSRSGAAPTIGELRVRKEVELANREMVGYWGAVSGRRRVGRVGLMSASHEDVKAQVAEPVGMKEAAGEDSKAEMEAWIRELVIEQVRAMKEERMARKGSKEFEGTKEARPASVEDGQE</sequence>
<comment type="caution">
    <text evidence="2">The sequence shown here is derived from an EMBL/GenBank/DDBJ whole genome shotgun (WGS) entry which is preliminary data.</text>
</comment>
<feature type="compositionally biased region" description="Basic and acidic residues" evidence="1">
    <location>
        <begin position="179"/>
        <end position="195"/>
    </location>
</feature>
<proteinExistence type="predicted"/>
<keyword evidence="3" id="KW-1185">Reference proteome</keyword>
<reference evidence="3" key="1">
    <citation type="submission" date="2017-03" db="EMBL/GenBank/DDBJ databases">
        <title>Genomes of endolithic fungi from Antarctica.</title>
        <authorList>
            <person name="Coleine C."/>
            <person name="Masonjones S."/>
            <person name="Stajich J.E."/>
        </authorList>
    </citation>
    <scope>NUCLEOTIDE SEQUENCE [LARGE SCALE GENOMIC DNA]</scope>
    <source>
        <strain evidence="3">CCFEE 5527</strain>
    </source>
</reference>
<protein>
    <submittedName>
        <fullName evidence="2">Uncharacterized protein</fullName>
    </submittedName>
</protein>
<gene>
    <name evidence="2" type="ORF">B0A48_00142</name>
</gene>
<dbReference type="Proteomes" id="UP000192596">
    <property type="component" value="Unassembled WGS sequence"/>
</dbReference>
<dbReference type="AlphaFoldDB" id="A0A1V8TTS1"/>
<evidence type="ECO:0000256" key="1">
    <source>
        <dbReference type="SAM" id="MobiDB-lite"/>
    </source>
</evidence>
<evidence type="ECO:0000313" key="2">
    <source>
        <dbReference type="EMBL" id="OQO14760.1"/>
    </source>
</evidence>
<dbReference type="InParanoid" id="A0A1V8TTS1"/>
<feature type="region of interest" description="Disordered" evidence="1">
    <location>
        <begin position="43"/>
        <end position="65"/>
    </location>
</feature>
<dbReference type="EMBL" id="NAJO01000001">
    <property type="protein sequence ID" value="OQO14760.1"/>
    <property type="molecule type" value="Genomic_DNA"/>
</dbReference>
<evidence type="ECO:0000313" key="3">
    <source>
        <dbReference type="Proteomes" id="UP000192596"/>
    </source>
</evidence>
<name>A0A1V8TTS1_9PEZI</name>